<dbReference type="GO" id="GO:0050660">
    <property type="term" value="F:flavin adenine dinucleotide binding"/>
    <property type="evidence" value="ECO:0007669"/>
    <property type="project" value="InterPro"/>
</dbReference>
<proteinExistence type="inferred from homology"/>
<dbReference type="Gene3D" id="3.30.560.10">
    <property type="entry name" value="Glucose Oxidase, domain 3"/>
    <property type="match status" value="1"/>
</dbReference>
<dbReference type="InterPro" id="IPR000172">
    <property type="entry name" value="GMC_OxRdtase_N"/>
</dbReference>
<reference evidence="3" key="1">
    <citation type="submission" date="2019-08" db="EMBL/GenBank/DDBJ databases">
        <title>The genome of the North American firefly Photinus pyralis.</title>
        <authorList>
            <consortium name="Photinus pyralis genome working group"/>
            <person name="Fallon T.R."/>
            <person name="Sander Lower S.E."/>
            <person name="Weng J.-K."/>
        </authorList>
    </citation>
    <scope>NUCLEOTIDE SEQUENCE</scope>
    <source>
        <strain evidence="3">TRF0915ILg1</strain>
        <tissue evidence="3">Whole body</tissue>
    </source>
</reference>
<evidence type="ECO:0000259" key="2">
    <source>
        <dbReference type="Pfam" id="PF00732"/>
    </source>
</evidence>
<comment type="similarity">
    <text evidence="1">Belongs to the GMC oxidoreductase family.</text>
</comment>
<protein>
    <recommendedName>
        <fullName evidence="2">Glucose-methanol-choline oxidoreductase N-terminal domain-containing protein</fullName>
    </recommendedName>
</protein>
<dbReference type="Proteomes" id="UP000801492">
    <property type="component" value="Unassembled WGS sequence"/>
</dbReference>
<dbReference type="EMBL" id="VTPC01079945">
    <property type="protein sequence ID" value="KAF2888106.1"/>
    <property type="molecule type" value="Genomic_DNA"/>
</dbReference>
<feature type="domain" description="Glucose-methanol-choline oxidoreductase N-terminal" evidence="2">
    <location>
        <begin position="9"/>
        <end position="183"/>
    </location>
</feature>
<keyword evidence="4" id="KW-1185">Reference proteome</keyword>
<gene>
    <name evidence="3" type="ORF">ILUMI_18067</name>
</gene>
<evidence type="ECO:0000313" key="4">
    <source>
        <dbReference type="Proteomes" id="UP000801492"/>
    </source>
</evidence>
<feature type="non-terminal residue" evidence="3">
    <location>
        <position position="196"/>
    </location>
</feature>
<organism evidence="3 4">
    <name type="scientific">Ignelater luminosus</name>
    <name type="common">Cucubano</name>
    <name type="synonym">Pyrophorus luminosus</name>
    <dbReference type="NCBI Taxonomy" id="2038154"/>
    <lineage>
        <taxon>Eukaryota</taxon>
        <taxon>Metazoa</taxon>
        <taxon>Ecdysozoa</taxon>
        <taxon>Arthropoda</taxon>
        <taxon>Hexapoda</taxon>
        <taxon>Insecta</taxon>
        <taxon>Pterygota</taxon>
        <taxon>Neoptera</taxon>
        <taxon>Endopterygota</taxon>
        <taxon>Coleoptera</taxon>
        <taxon>Polyphaga</taxon>
        <taxon>Elateriformia</taxon>
        <taxon>Elateroidea</taxon>
        <taxon>Elateridae</taxon>
        <taxon>Agrypninae</taxon>
        <taxon>Pyrophorini</taxon>
        <taxon>Ignelater</taxon>
    </lineage>
</organism>
<accession>A0A8K0G6X3</accession>
<dbReference type="InterPro" id="IPR036188">
    <property type="entry name" value="FAD/NAD-bd_sf"/>
</dbReference>
<dbReference type="PANTHER" id="PTHR11552:SF227">
    <property type="entry name" value="GLUCOSE DEHYDROGENASE [FAD, QUINONE]-LIKE PROTEIN"/>
    <property type="match status" value="1"/>
</dbReference>
<evidence type="ECO:0000256" key="1">
    <source>
        <dbReference type="ARBA" id="ARBA00010790"/>
    </source>
</evidence>
<dbReference type="SUPFAM" id="SSF51905">
    <property type="entry name" value="FAD/NAD(P)-binding domain"/>
    <property type="match status" value="1"/>
</dbReference>
<dbReference type="InterPro" id="IPR012132">
    <property type="entry name" value="GMC_OxRdtase"/>
</dbReference>
<dbReference type="PANTHER" id="PTHR11552">
    <property type="entry name" value="GLUCOSE-METHANOL-CHOLINE GMC OXIDOREDUCTASE"/>
    <property type="match status" value="1"/>
</dbReference>
<comment type="caution">
    <text evidence="3">The sequence shown here is derived from an EMBL/GenBank/DDBJ whole genome shotgun (WGS) entry which is preliminary data.</text>
</comment>
<dbReference type="Pfam" id="PF00732">
    <property type="entry name" value="GMC_oxred_N"/>
    <property type="match status" value="1"/>
</dbReference>
<sequence length="196" mass="22282">MLNSECPYPRGDYDNWEALVNAGWSYRDALPFFVKSENSHIDREAGYHGKKENLNVEYHKPSSPQFYAFIDANVELGRKVADYNERQQLGVSPVQSNTISCRRQSVSSAFLEPILHRSNLTVLTHSFAIKILINKSTKKAYGILFSHKNQIYKAKERKEIIISAGTINFSQLLMLSGIGPEHHLKHHDIPVLESLA</sequence>
<evidence type="ECO:0000313" key="3">
    <source>
        <dbReference type="EMBL" id="KAF2888106.1"/>
    </source>
</evidence>
<dbReference type="OrthoDB" id="6772334at2759"/>
<dbReference type="AlphaFoldDB" id="A0A8K0G6X3"/>
<dbReference type="Gene3D" id="3.50.50.60">
    <property type="entry name" value="FAD/NAD(P)-binding domain"/>
    <property type="match status" value="1"/>
</dbReference>
<name>A0A8K0G6X3_IGNLU</name>
<dbReference type="GO" id="GO:0016614">
    <property type="term" value="F:oxidoreductase activity, acting on CH-OH group of donors"/>
    <property type="evidence" value="ECO:0007669"/>
    <property type="project" value="InterPro"/>
</dbReference>